<dbReference type="Gene3D" id="3.10.20.90">
    <property type="entry name" value="Phosphatidylinositol 3-kinase Catalytic Subunit, Chain A, domain 1"/>
    <property type="match status" value="1"/>
</dbReference>
<keyword evidence="1" id="KW-0804">Transcription</keyword>
<gene>
    <name evidence="3" type="ORF">F3Y22_tig00111356pilonHSYRG00086</name>
</gene>
<dbReference type="AlphaFoldDB" id="A0A6A2YNP8"/>
<organism evidence="3 4">
    <name type="scientific">Hibiscus syriacus</name>
    <name type="common">Rose of Sharon</name>
    <dbReference type="NCBI Taxonomy" id="106335"/>
    <lineage>
        <taxon>Eukaryota</taxon>
        <taxon>Viridiplantae</taxon>
        <taxon>Streptophyta</taxon>
        <taxon>Embryophyta</taxon>
        <taxon>Tracheophyta</taxon>
        <taxon>Spermatophyta</taxon>
        <taxon>Magnoliopsida</taxon>
        <taxon>eudicotyledons</taxon>
        <taxon>Gunneridae</taxon>
        <taxon>Pentapetalae</taxon>
        <taxon>rosids</taxon>
        <taxon>malvids</taxon>
        <taxon>Malvales</taxon>
        <taxon>Malvaceae</taxon>
        <taxon>Malvoideae</taxon>
        <taxon>Hibiscus</taxon>
    </lineage>
</organism>
<evidence type="ECO:0000256" key="1">
    <source>
        <dbReference type="RuleBase" id="RU004549"/>
    </source>
</evidence>
<accession>A0A6A2YNP8</accession>
<keyword evidence="1" id="KW-0805">Transcription regulation</keyword>
<dbReference type="SUPFAM" id="SSF54277">
    <property type="entry name" value="CAD &amp; PB1 domains"/>
    <property type="match status" value="1"/>
</dbReference>
<comment type="subunit">
    <text evidence="1">Homodimers and heterodimers.</text>
</comment>
<keyword evidence="1" id="KW-0927">Auxin signaling pathway</keyword>
<dbReference type="Proteomes" id="UP000436088">
    <property type="component" value="Unassembled WGS sequence"/>
</dbReference>
<comment type="subcellular location">
    <subcellularLocation>
        <location evidence="1">Nucleus</location>
    </subcellularLocation>
</comment>
<comment type="function">
    <text evidence="1">Aux/IAA proteins are short-lived transcriptional factors that function as repressors of early auxin response genes at low auxin concentrations.</text>
</comment>
<dbReference type="Pfam" id="PF02309">
    <property type="entry name" value="AUX_IAA"/>
    <property type="match status" value="1"/>
</dbReference>
<dbReference type="EMBL" id="VEPZ02001317">
    <property type="protein sequence ID" value="KAE8680976.1"/>
    <property type="molecule type" value="Genomic_DNA"/>
</dbReference>
<keyword evidence="1" id="KW-0678">Repressor</keyword>
<reference evidence="3" key="1">
    <citation type="submission" date="2019-09" db="EMBL/GenBank/DDBJ databases">
        <title>Draft genome information of white flower Hibiscus syriacus.</title>
        <authorList>
            <person name="Kim Y.-M."/>
        </authorList>
    </citation>
    <scope>NUCLEOTIDE SEQUENCE [LARGE SCALE GENOMIC DNA]</scope>
    <source>
        <strain evidence="3">YM2019G1</strain>
    </source>
</reference>
<evidence type="ECO:0000313" key="3">
    <source>
        <dbReference type="EMBL" id="KAE8680976.1"/>
    </source>
</evidence>
<keyword evidence="4" id="KW-1185">Reference proteome</keyword>
<comment type="similarity">
    <text evidence="1">Belongs to the Aux/IAA family.</text>
</comment>
<protein>
    <recommendedName>
        <fullName evidence="1">Auxin-responsive protein</fullName>
    </recommendedName>
</protein>
<keyword evidence="1" id="KW-0539">Nucleus</keyword>
<dbReference type="GO" id="GO:0009734">
    <property type="term" value="P:auxin-activated signaling pathway"/>
    <property type="evidence" value="ECO:0007669"/>
    <property type="project" value="UniProtKB-UniRule"/>
</dbReference>
<comment type="caution">
    <text evidence="3">The sequence shown here is derived from an EMBL/GenBank/DDBJ whole genome shotgun (WGS) entry which is preliminary data.</text>
</comment>
<proteinExistence type="inferred from homology"/>
<sequence length="71" mass="8498">MDDVEYVPTYEDKDSDWMLVGDVPWKIMQAYPFDEMLRGCNLSLRIKGFFHFNGMMKPETPVDEMVFKWLL</sequence>
<dbReference type="GO" id="GO:0005634">
    <property type="term" value="C:nucleus"/>
    <property type="evidence" value="ECO:0007669"/>
    <property type="project" value="UniProtKB-SubCell"/>
</dbReference>
<feature type="domain" description="AUX/IAA" evidence="2">
    <location>
        <begin position="2"/>
        <end position="27"/>
    </location>
</feature>
<evidence type="ECO:0000313" key="4">
    <source>
        <dbReference type="Proteomes" id="UP000436088"/>
    </source>
</evidence>
<name>A0A6A2YNP8_HIBSY</name>
<dbReference type="InterPro" id="IPR033389">
    <property type="entry name" value="AUX/IAA_dom"/>
</dbReference>
<evidence type="ECO:0000259" key="2">
    <source>
        <dbReference type="Pfam" id="PF02309"/>
    </source>
</evidence>